<keyword evidence="2" id="KW-1003">Cell membrane</keyword>
<dbReference type="Pfam" id="PF00873">
    <property type="entry name" value="ACR_tran"/>
    <property type="match status" value="1"/>
</dbReference>
<feature type="transmembrane region" description="Helical" evidence="7">
    <location>
        <begin position="909"/>
        <end position="934"/>
    </location>
</feature>
<keyword evidence="3" id="KW-0997">Cell inner membrane</keyword>
<dbReference type="Gene3D" id="1.20.1640.10">
    <property type="entry name" value="Multidrug efflux transporter AcrB transmembrane domain"/>
    <property type="match status" value="2"/>
</dbReference>
<dbReference type="Proteomes" id="UP001183127">
    <property type="component" value="Chromosome"/>
</dbReference>
<sequence length="1036" mass="112536">MNLSGPFIRRPVATMLLSLAIMLLGGVSFGLLPVSPLPQMDFPVIVVSANLPGASPEVMASTVATPLERKLGAIAGVTTLTSSSNQGSTRVIIGFDLGRDIDGAAREVQAAINATRNLLPSGMRSMPTYKKINPSQAPIMVLSLTSDVLSKGKLYDLADTILSQSLSQVSGVGEVQIGGSSLPAVRIELEPQLLNQYSLSLDDVRTAVANANQRRPMGFVEDQERNWQVRANDQLEKAEDYKPVVIRQANGAILRLSDVAKVTDGVENRYNSGFFNDESAVLLVINRQTNANIIETVGQIKAELPALQSLLPASVKLNVAMDRSPVIKATLKEAEHTLLIAVVLVILVVYLFLGNLRASLIPSLAVPVSLVGTFAVMYLCGFSLNNLSLMALILATGLVVDDAIVVLENISRHIENGEKPMRAAYKGAQEVGFTLLSMNVSLVAVFVSILFMGGIVRGLFKEFSITLAAAIIVSLVVSLTLTPMLCSRWLKVHGPQQQTRLQRWSDRVHQRMVAGYDRSLGWALRHKRLTLFSLLATIVLNVALYVVVPKTLMPQQDTGQLQGFIRGDDGLSFSVMQPKMEIYRRALLKDPAVESVAGFIGGNSGTNNAFVLVRLKPINVRKEDAQKVIDRLRKELPKVPGGRLYLMADQDLQLGGGGRDQSTSEYLYTLQSGDLAALREWFPKVTAELRKLPELTAIDARDGAGTQQVTLVVDRDQAKRLGIDMDMVTAVLNNAYSQRQISTIYDSLNQYQVVLEINPKFAWDPSTLEQVQVITADGARVPLSTFARYENSLANDRVSHEGQFASESINFDVAEGYSPDQALAALERAVAKLGLPESVIAKLGGTADAFSKTTQGQPLMILGALVLVYLVLGILYESYIHPLTILSTLPSAGVGALLALYLTGGQFSLISLLGLFLLIGVVKKNAILMIDLALQLERNEGLSPEASIRRACLLRLRPILMTTLAAMLGALPLLLSSAEGAEMRQPLGLTIIGGLVFSQVLTLYTTPVVYLYLDRLRHRFNRWRGVRTDAALDTPL</sequence>
<name>A0ABY9QKV5_9PSED</name>
<evidence type="ECO:0000256" key="6">
    <source>
        <dbReference type="ARBA" id="ARBA00023136"/>
    </source>
</evidence>
<feature type="transmembrane region" description="Helical" evidence="7">
    <location>
        <begin position="431"/>
        <end position="451"/>
    </location>
</feature>
<feature type="transmembrane region" description="Helical" evidence="7">
    <location>
        <begin position="859"/>
        <end position="876"/>
    </location>
</feature>
<dbReference type="SUPFAM" id="SSF82693">
    <property type="entry name" value="Multidrug efflux transporter AcrB pore domain, PN1, PN2, PC1 and PC2 subdomains"/>
    <property type="match status" value="3"/>
</dbReference>
<keyword evidence="1" id="KW-0813">Transport</keyword>
<feature type="transmembrane region" description="Helical" evidence="7">
    <location>
        <begin position="529"/>
        <end position="548"/>
    </location>
</feature>
<dbReference type="Gene3D" id="3.30.70.1440">
    <property type="entry name" value="Multidrug efflux transporter AcrB pore domain"/>
    <property type="match status" value="1"/>
</dbReference>
<reference evidence="8 9" key="1">
    <citation type="submission" date="2023-08" db="EMBL/GenBank/DDBJ databases">
        <title>Complete Genome Sequence of Pseudomonas entomophila TVIN A01.</title>
        <authorList>
            <person name="Shelke T."/>
            <person name="Mahar N.S."/>
            <person name="Gupta I."/>
            <person name="Gupta V."/>
        </authorList>
    </citation>
    <scope>NUCLEOTIDE SEQUENCE [LARGE SCALE GENOMIC DNA]</scope>
    <source>
        <strain evidence="8 9">TVIN-A01</strain>
    </source>
</reference>
<feature type="transmembrane region" description="Helical" evidence="7">
    <location>
        <begin position="12"/>
        <end position="32"/>
    </location>
</feature>
<dbReference type="EMBL" id="CP132921">
    <property type="protein sequence ID" value="WMW03781.1"/>
    <property type="molecule type" value="Genomic_DNA"/>
</dbReference>
<evidence type="ECO:0000256" key="4">
    <source>
        <dbReference type="ARBA" id="ARBA00022692"/>
    </source>
</evidence>
<protein>
    <submittedName>
        <fullName evidence="8">Efflux RND transporter permease subunit</fullName>
    </submittedName>
</protein>
<evidence type="ECO:0000313" key="8">
    <source>
        <dbReference type="EMBL" id="WMW03781.1"/>
    </source>
</evidence>
<evidence type="ECO:0000256" key="7">
    <source>
        <dbReference type="SAM" id="Phobius"/>
    </source>
</evidence>
<keyword evidence="6 7" id="KW-0472">Membrane</keyword>
<feature type="transmembrane region" description="Helical" evidence="7">
    <location>
        <begin position="954"/>
        <end position="975"/>
    </location>
</feature>
<dbReference type="PANTHER" id="PTHR32063">
    <property type="match status" value="1"/>
</dbReference>
<dbReference type="InterPro" id="IPR027463">
    <property type="entry name" value="AcrB_DN_DC_subdom"/>
</dbReference>
<keyword evidence="5 7" id="KW-1133">Transmembrane helix</keyword>
<evidence type="ECO:0000256" key="5">
    <source>
        <dbReference type="ARBA" id="ARBA00022989"/>
    </source>
</evidence>
<feature type="transmembrane region" description="Helical" evidence="7">
    <location>
        <begin position="336"/>
        <end position="353"/>
    </location>
</feature>
<evidence type="ECO:0000256" key="1">
    <source>
        <dbReference type="ARBA" id="ARBA00022448"/>
    </source>
</evidence>
<dbReference type="SUPFAM" id="SSF82866">
    <property type="entry name" value="Multidrug efflux transporter AcrB transmembrane domain"/>
    <property type="match status" value="2"/>
</dbReference>
<feature type="transmembrane region" description="Helical" evidence="7">
    <location>
        <begin position="463"/>
        <end position="481"/>
    </location>
</feature>
<evidence type="ECO:0000256" key="3">
    <source>
        <dbReference type="ARBA" id="ARBA00022519"/>
    </source>
</evidence>
<dbReference type="Gene3D" id="3.30.70.1430">
    <property type="entry name" value="Multidrug efflux transporter AcrB pore domain"/>
    <property type="match status" value="2"/>
</dbReference>
<dbReference type="SUPFAM" id="SSF82714">
    <property type="entry name" value="Multidrug efflux transporter AcrB TolC docking domain, DN and DC subdomains"/>
    <property type="match status" value="2"/>
</dbReference>
<gene>
    <name evidence="8" type="ORF">RAH46_15695</name>
</gene>
<dbReference type="RefSeq" id="WP_011533858.1">
    <property type="nucleotide sequence ID" value="NZ_CP132921.1"/>
</dbReference>
<dbReference type="PANTHER" id="PTHR32063:SF34">
    <property type="entry name" value="MULTIDRUG RESISTANCE PROTEIN MDTC"/>
    <property type="match status" value="1"/>
</dbReference>
<dbReference type="PRINTS" id="PR00702">
    <property type="entry name" value="ACRIFLAVINRP"/>
</dbReference>
<dbReference type="Gene3D" id="3.30.70.1320">
    <property type="entry name" value="Multidrug efflux transporter AcrB pore domain like"/>
    <property type="match status" value="1"/>
</dbReference>
<evidence type="ECO:0000256" key="2">
    <source>
        <dbReference type="ARBA" id="ARBA00022475"/>
    </source>
</evidence>
<proteinExistence type="predicted"/>
<keyword evidence="4 7" id="KW-0812">Transmembrane</keyword>
<dbReference type="Gene3D" id="3.30.2090.10">
    <property type="entry name" value="Multidrug efflux transporter AcrB TolC docking domain, DN and DC subdomains"/>
    <property type="match status" value="2"/>
</dbReference>
<keyword evidence="9" id="KW-1185">Reference proteome</keyword>
<dbReference type="InterPro" id="IPR001036">
    <property type="entry name" value="Acrflvin-R"/>
</dbReference>
<accession>A0ABY9QKV5</accession>
<organism evidence="8 9">
    <name type="scientific">Pseudomonas entomophila</name>
    <dbReference type="NCBI Taxonomy" id="312306"/>
    <lineage>
        <taxon>Bacteria</taxon>
        <taxon>Pseudomonadati</taxon>
        <taxon>Pseudomonadota</taxon>
        <taxon>Gammaproteobacteria</taxon>
        <taxon>Pseudomonadales</taxon>
        <taxon>Pseudomonadaceae</taxon>
        <taxon>Pseudomonas</taxon>
    </lineage>
</organism>
<feature type="transmembrane region" description="Helical" evidence="7">
    <location>
        <begin position="987"/>
        <end position="1013"/>
    </location>
</feature>
<feature type="transmembrane region" description="Helical" evidence="7">
    <location>
        <begin position="360"/>
        <end position="384"/>
    </location>
</feature>
<dbReference type="GeneID" id="32805821"/>
<evidence type="ECO:0000313" key="9">
    <source>
        <dbReference type="Proteomes" id="UP001183127"/>
    </source>
</evidence>